<comment type="caution">
    <text evidence="1">The sequence shown here is derived from an EMBL/GenBank/DDBJ whole genome shotgun (WGS) entry which is preliminary data.</text>
</comment>
<gene>
    <name evidence="1" type="ORF">CE91St55_48650</name>
</gene>
<accession>A0AA37JKI1</accession>
<name>A0AA37JKI1_9FIRM</name>
<proteinExistence type="predicted"/>
<reference evidence="1" key="1">
    <citation type="submission" date="2022-01" db="EMBL/GenBank/DDBJ databases">
        <title>Novel bile acid biosynthetic pathways are enriched in the microbiome of centenarians.</title>
        <authorList>
            <person name="Sato Y."/>
            <person name="Atarashi K."/>
            <person name="Plichta R.D."/>
            <person name="Arai Y."/>
            <person name="Sasajima S."/>
            <person name="Kearney M.S."/>
            <person name="Suda W."/>
            <person name="Takeshita K."/>
            <person name="Sasaki T."/>
            <person name="Okamoto S."/>
            <person name="Skelly N.A."/>
            <person name="Okamura Y."/>
            <person name="Vlamakis H."/>
            <person name="Li Y."/>
            <person name="Tanoue T."/>
            <person name="Takei H."/>
            <person name="Nittono H."/>
            <person name="Narushima S."/>
            <person name="Irie J."/>
            <person name="Itoh H."/>
            <person name="Moriya K."/>
            <person name="Sugiura Y."/>
            <person name="Suematsu M."/>
            <person name="Moritoki N."/>
            <person name="Shibata S."/>
            <person name="Littman R.D."/>
            <person name="Fischbach A.M."/>
            <person name="Uwamino Y."/>
            <person name="Inoue T."/>
            <person name="Honda A."/>
            <person name="Hattori M."/>
            <person name="Murai T."/>
            <person name="Xavier J.R."/>
            <person name="Hirose N."/>
            <person name="Honda K."/>
        </authorList>
    </citation>
    <scope>NUCLEOTIDE SEQUENCE</scope>
    <source>
        <strain evidence="1">CE91-St55</strain>
    </source>
</reference>
<protein>
    <submittedName>
        <fullName evidence="1">Uncharacterized protein</fullName>
    </submittedName>
</protein>
<organism evidence="1 2">
    <name type="scientific">Hungatella hathewayi</name>
    <dbReference type="NCBI Taxonomy" id="154046"/>
    <lineage>
        <taxon>Bacteria</taxon>
        <taxon>Bacillati</taxon>
        <taxon>Bacillota</taxon>
        <taxon>Clostridia</taxon>
        <taxon>Lachnospirales</taxon>
        <taxon>Lachnospiraceae</taxon>
        <taxon>Hungatella</taxon>
    </lineage>
</organism>
<dbReference type="Proteomes" id="UP001055091">
    <property type="component" value="Unassembled WGS sequence"/>
</dbReference>
<sequence length="82" mass="9856">MLIKPNNNVNFKFVKIGDKYDRKTAKYNFNIRQEVERSTKERKTDTGAAFRTSEHICTTPFLYRMRKKTLDGRYRKYFVAIP</sequence>
<evidence type="ECO:0000313" key="1">
    <source>
        <dbReference type="EMBL" id="GKH02884.1"/>
    </source>
</evidence>
<dbReference type="AlphaFoldDB" id="A0AA37JKI1"/>
<evidence type="ECO:0000313" key="2">
    <source>
        <dbReference type="Proteomes" id="UP001055091"/>
    </source>
</evidence>
<dbReference type="EMBL" id="BQNJ01000002">
    <property type="protein sequence ID" value="GKH02884.1"/>
    <property type="molecule type" value="Genomic_DNA"/>
</dbReference>